<evidence type="ECO:0000313" key="7">
    <source>
        <dbReference type="EMBL" id="MFC6837680.1"/>
    </source>
</evidence>
<evidence type="ECO:0000256" key="5">
    <source>
        <dbReference type="HAMAP-Rule" id="MF_02114"/>
    </source>
</evidence>
<dbReference type="RefSeq" id="WP_304449344.1">
    <property type="nucleotide sequence ID" value="NZ_JARRAH010000001.1"/>
</dbReference>
<comment type="subunit">
    <text evidence="5">Homodimer.</text>
</comment>
<evidence type="ECO:0000256" key="4">
    <source>
        <dbReference type="ARBA" id="ARBA00023134"/>
    </source>
</evidence>
<comment type="pathway">
    <text evidence="5">Cofactor biosynthesis; coenzyme F420 biosynthesis.</text>
</comment>
<feature type="region of interest" description="Disordered" evidence="6">
    <location>
        <begin position="204"/>
        <end position="231"/>
    </location>
</feature>
<comment type="function">
    <text evidence="5">Guanylyltransferase that catalyzes the activation of (2S)-2-phospholactate (2-PL) as (2S)-lactyl-2-diphospho-5'-guanosine, via the condensation of 2-PL with GTP. It is involved in the biosynthesis of coenzyme F420, a hydride carrier cofactor.</text>
</comment>
<comment type="catalytic activity">
    <reaction evidence="5">
        <text>(2S)-2-phospholactate + GTP + H(+) = (2S)-lactyl-2-diphospho-5'-guanosine + diphosphate</text>
        <dbReference type="Rhea" id="RHEA:63424"/>
        <dbReference type="ChEBI" id="CHEBI:15378"/>
        <dbReference type="ChEBI" id="CHEBI:33019"/>
        <dbReference type="ChEBI" id="CHEBI:37565"/>
        <dbReference type="ChEBI" id="CHEBI:59435"/>
        <dbReference type="ChEBI" id="CHEBI:59906"/>
        <dbReference type="EC" id="2.7.7.68"/>
    </reaction>
</comment>
<keyword evidence="1 5" id="KW-0808">Transferase</keyword>
<comment type="similarity">
    <text evidence="5">Belongs to the CofC family.</text>
</comment>
<dbReference type="Gene3D" id="6.10.140.50">
    <property type="match status" value="1"/>
</dbReference>
<organism evidence="7 8">
    <name type="scientific">Halomarina ordinaria</name>
    <dbReference type="NCBI Taxonomy" id="3033939"/>
    <lineage>
        <taxon>Archaea</taxon>
        <taxon>Methanobacteriati</taxon>
        <taxon>Methanobacteriota</taxon>
        <taxon>Stenosarchaea group</taxon>
        <taxon>Halobacteria</taxon>
        <taxon>Halobacteriales</taxon>
        <taxon>Natronomonadaceae</taxon>
        <taxon>Halomarina</taxon>
    </lineage>
</organism>
<dbReference type="Pfam" id="PF01983">
    <property type="entry name" value="CofC"/>
    <property type="match status" value="1"/>
</dbReference>
<dbReference type="InterPro" id="IPR029044">
    <property type="entry name" value="Nucleotide-diphossugar_trans"/>
</dbReference>
<keyword evidence="3 5" id="KW-0547">Nucleotide-binding</keyword>
<dbReference type="EC" id="2.7.7.68" evidence="5"/>
<reference evidence="7 8" key="1">
    <citation type="journal article" date="2019" name="Int. J. Syst. Evol. Microbiol.">
        <title>The Global Catalogue of Microorganisms (GCM) 10K type strain sequencing project: providing services to taxonomists for standard genome sequencing and annotation.</title>
        <authorList>
            <consortium name="The Broad Institute Genomics Platform"/>
            <consortium name="The Broad Institute Genome Sequencing Center for Infectious Disease"/>
            <person name="Wu L."/>
            <person name="Ma J."/>
        </authorList>
    </citation>
    <scope>NUCLEOTIDE SEQUENCE [LARGE SCALE GENOMIC DNA]</scope>
    <source>
        <strain evidence="7 8">PSRA2</strain>
    </source>
</reference>
<proteinExistence type="inferred from homology"/>
<dbReference type="EMBL" id="JBHSXM010000001">
    <property type="protein sequence ID" value="MFC6837680.1"/>
    <property type="molecule type" value="Genomic_DNA"/>
</dbReference>
<evidence type="ECO:0000313" key="8">
    <source>
        <dbReference type="Proteomes" id="UP001596406"/>
    </source>
</evidence>
<dbReference type="Proteomes" id="UP001596406">
    <property type="component" value="Unassembled WGS sequence"/>
</dbReference>
<dbReference type="PANTHER" id="PTHR40392">
    <property type="entry name" value="2-PHOSPHO-L-LACTATE GUANYLYLTRANSFERASE"/>
    <property type="match status" value="1"/>
</dbReference>
<dbReference type="GO" id="GO:0005525">
    <property type="term" value="F:GTP binding"/>
    <property type="evidence" value="ECO:0007669"/>
    <property type="project" value="UniProtKB-KW"/>
</dbReference>
<dbReference type="NCBIfam" id="TIGR03552">
    <property type="entry name" value="F420_cofC"/>
    <property type="match status" value="1"/>
</dbReference>
<dbReference type="InterPro" id="IPR002835">
    <property type="entry name" value="CofC"/>
</dbReference>
<dbReference type="SUPFAM" id="SSF53448">
    <property type="entry name" value="Nucleotide-diphospho-sugar transferases"/>
    <property type="match status" value="1"/>
</dbReference>
<evidence type="ECO:0000256" key="2">
    <source>
        <dbReference type="ARBA" id="ARBA00022695"/>
    </source>
</evidence>
<dbReference type="AlphaFoldDB" id="A0ABD5UDR7"/>
<evidence type="ECO:0000256" key="1">
    <source>
        <dbReference type="ARBA" id="ARBA00022679"/>
    </source>
</evidence>
<comment type="caution">
    <text evidence="7">The sequence shown here is derived from an EMBL/GenBank/DDBJ whole genome shotgun (WGS) entry which is preliminary data.</text>
</comment>
<keyword evidence="4 5" id="KW-0342">GTP-binding</keyword>
<evidence type="ECO:0000256" key="6">
    <source>
        <dbReference type="SAM" id="MobiDB-lite"/>
    </source>
</evidence>
<sequence length="231" mass="24723">MRVVVPYRVADPKTRLAPLLDREERVSFSETMLADVLDAVTATGHAPTVLATEDVDPSVPGTNVRVDDRPLSDAVNALLGDGPVAVVMADLALATTPALSRLFDADGDVVIAPGVGGGTNALVVRHPDFRVDYHGVSYRDHRRVCERIGAATTTLDSYRLGTDVDEPGDLAEVLLHGEGRSRSWLRDRGVRLAVGEGRVGVRREDDGREWAVEESGVGGADASAERDHDPE</sequence>
<keyword evidence="8" id="KW-1185">Reference proteome</keyword>
<dbReference type="Gene3D" id="3.90.550.10">
    <property type="entry name" value="Spore Coat Polysaccharide Biosynthesis Protein SpsA, Chain A"/>
    <property type="match status" value="1"/>
</dbReference>
<accession>A0ABD5UDR7</accession>
<dbReference type="PANTHER" id="PTHR40392:SF1">
    <property type="entry name" value="2-PHOSPHO-L-LACTATE GUANYLYLTRANSFERASE"/>
    <property type="match status" value="1"/>
</dbReference>
<evidence type="ECO:0000256" key="3">
    <source>
        <dbReference type="ARBA" id="ARBA00022741"/>
    </source>
</evidence>
<keyword evidence="2 5" id="KW-0548">Nucleotidyltransferase</keyword>
<dbReference type="GO" id="GO:0043814">
    <property type="term" value="F:phospholactate guanylyltransferase activity"/>
    <property type="evidence" value="ECO:0007669"/>
    <property type="project" value="UniProtKB-EC"/>
</dbReference>
<dbReference type="GO" id="GO:0052645">
    <property type="term" value="P:F420-0 metabolic process"/>
    <property type="evidence" value="ECO:0007669"/>
    <property type="project" value="UniProtKB-UniRule"/>
</dbReference>
<protein>
    <recommendedName>
        <fullName evidence="5">2-phospho-L-lactate guanylyltransferase</fullName>
        <shortName evidence="5">LP guanylyltransferase</shortName>
        <ecNumber evidence="5">2.7.7.68</ecNumber>
    </recommendedName>
</protein>
<name>A0ABD5UDR7_9EURY</name>
<dbReference type="HAMAP" id="MF_02114">
    <property type="entry name" value="CofC"/>
    <property type="match status" value="1"/>
</dbReference>
<gene>
    <name evidence="5 7" type="primary">cofC</name>
    <name evidence="7" type="ORF">ACFQHK_14390</name>
</gene>